<protein>
    <recommendedName>
        <fullName evidence="1">Hedgehog/Intein (Hint) domain-containing protein</fullName>
    </recommendedName>
</protein>
<dbReference type="Proteomes" id="UP000541426">
    <property type="component" value="Unassembled WGS sequence"/>
</dbReference>
<evidence type="ECO:0000259" key="1">
    <source>
        <dbReference type="Pfam" id="PF13403"/>
    </source>
</evidence>
<gene>
    <name evidence="2" type="ORF">GGQ68_000440</name>
</gene>
<reference evidence="2 3" key="1">
    <citation type="submission" date="2020-08" db="EMBL/GenBank/DDBJ databases">
        <title>Genomic Encyclopedia of Type Strains, Phase IV (KMG-IV): sequencing the most valuable type-strain genomes for metagenomic binning, comparative biology and taxonomic classification.</title>
        <authorList>
            <person name="Goeker M."/>
        </authorList>
    </citation>
    <scope>NUCLEOTIDE SEQUENCE [LARGE SCALE GENOMIC DNA]</scope>
    <source>
        <strain evidence="2 3">DSM 102235</strain>
    </source>
</reference>
<sequence length="263" mass="28450">MTSFHRGFAPAVYPGGPALPSEHTQPLQDSASRAATHMRKFEIAVLRPDLSVDFTEMRAPATPLFEDCAAAFARGTLIDTVRGPVAVEDLIPGDYIHTAMGPEPIVWIGSTSYIPNRADDATSLTRLTRVTSGAMGPGNPPMDLLLGPAARMIVRHAKLRTLLGQEAVLAPVKDYTDGDRFLKVMPGGTVQLYHLMVKRHTTLKIGGMEIETFHPGNAASQQLGAKTRALFMAMFPHLEALGDFGETCATRTTREVIDSLINT</sequence>
<dbReference type="EMBL" id="JACIEJ010000001">
    <property type="protein sequence ID" value="MBB3984129.1"/>
    <property type="molecule type" value="Genomic_DNA"/>
</dbReference>
<evidence type="ECO:0000313" key="2">
    <source>
        <dbReference type="EMBL" id="MBB3984129.1"/>
    </source>
</evidence>
<accession>A0A7W6DKC1</accession>
<comment type="caution">
    <text evidence="2">The sequence shown here is derived from an EMBL/GenBank/DDBJ whole genome shotgun (WGS) entry which is preliminary data.</text>
</comment>
<name>A0A7W6DKC1_9RHOB</name>
<evidence type="ECO:0000313" key="3">
    <source>
        <dbReference type="Proteomes" id="UP000541426"/>
    </source>
</evidence>
<organism evidence="2 3">
    <name type="scientific">Sagittula marina</name>
    <dbReference type="NCBI Taxonomy" id="943940"/>
    <lineage>
        <taxon>Bacteria</taxon>
        <taxon>Pseudomonadati</taxon>
        <taxon>Pseudomonadota</taxon>
        <taxon>Alphaproteobacteria</taxon>
        <taxon>Rhodobacterales</taxon>
        <taxon>Roseobacteraceae</taxon>
        <taxon>Sagittula</taxon>
    </lineage>
</organism>
<dbReference type="RefSeq" id="WP_183962743.1">
    <property type="nucleotide sequence ID" value="NZ_BAABBZ010000012.1"/>
</dbReference>
<proteinExistence type="predicted"/>
<dbReference type="InterPro" id="IPR028992">
    <property type="entry name" value="Hedgehog/Intein_dom"/>
</dbReference>
<dbReference type="AlphaFoldDB" id="A0A7W6DKC1"/>
<feature type="domain" description="Hedgehog/Intein (Hint)" evidence="1">
    <location>
        <begin position="71"/>
        <end position="217"/>
    </location>
</feature>
<dbReference type="Pfam" id="PF13403">
    <property type="entry name" value="Hint_2"/>
    <property type="match status" value="1"/>
</dbReference>
<keyword evidence="3" id="KW-1185">Reference proteome</keyword>